<dbReference type="RefSeq" id="WP_064409829.1">
    <property type="nucleotide sequence ID" value="NZ_CP050145.1"/>
</dbReference>
<feature type="transmembrane region" description="Helical" evidence="1">
    <location>
        <begin position="95"/>
        <end position="122"/>
    </location>
</feature>
<feature type="transmembrane region" description="Helical" evidence="1">
    <location>
        <begin position="20"/>
        <end position="39"/>
    </location>
</feature>
<dbReference type="Proteomes" id="UP000179441">
    <property type="component" value="Unassembled WGS sequence"/>
</dbReference>
<dbReference type="AlphaFoldDB" id="A0A1S1M929"/>
<accession>A0A1S1M929</accession>
<reference evidence="2 3" key="1">
    <citation type="submission" date="2016-10" db="EMBL/GenBank/DDBJ databases">
        <title>Evaluation of Human, Veterinary and Environmental Mycobacterium chelonae Isolates by Core Genome Phylogenomic Analysis, Targeted Gene Comparison, and Anti-microbial Susceptibility Patterns: A Tale of Mistaken Identities.</title>
        <authorList>
            <person name="Fogelson S.B."/>
            <person name="Camus A.C."/>
            <person name="Lorenz W."/>
            <person name="Vasireddy R."/>
            <person name="Vasireddy S."/>
            <person name="Smith T."/>
            <person name="Brown-Elliott B.A."/>
            <person name="Wallace R.J.Jr."/>
            <person name="Hasan N.A."/>
            <person name="Reischl U."/>
            <person name="Sanchez S."/>
        </authorList>
    </citation>
    <scope>NUCLEOTIDE SEQUENCE [LARGE SCALE GENOMIC DNA]</scope>
    <source>
        <strain evidence="2 3">15518</strain>
    </source>
</reference>
<protein>
    <recommendedName>
        <fullName evidence="4">DUF4383 domain-containing protein</fullName>
    </recommendedName>
</protein>
<sequence>MSRAAFSRYIQEVCASRVQFLTFLMGSWFVSNWAIGLMINHEFPLHSTHEMYRASFYAYGVIPVAVNGWHAFFHLATGIALLIGARTRTNAIRYAAVVALVYWAMVAVCIGGGMTVCSVMAVDTVGNWVHSSEGLILALIAAAGVASGNKSPVTQAVPAS</sequence>
<feature type="transmembrane region" description="Helical" evidence="1">
    <location>
        <begin position="128"/>
        <end position="146"/>
    </location>
</feature>
<evidence type="ECO:0000313" key="3">
    <source>
        <dbReference type="Proteomes" id="UP000179441"/>
    </source>
</evidence>
<organism evidence="2 3">
    <name type="scientific">Mycobacteroides chelonae</name>
    <name type="common">Mycobacterium chelonae</name>
    <dbReference type="NCBI Taxonomy" id="1774"/>
    <lineage>
        <taxon>Bacteria</taxon>
        <taxon>Bacillati</taxon>
        <taxon>Actinomycetota</taxon>
        <taxon>Actinomycetes</taxon>
        <taxon>Mycobacteriales</taxon>
        <taxon>Mycobacteriaceae</taxon>
        <taxon>Mycobacteroides</taxon>
    </lineage>
</organism>
<proteinExistence type="predicted"/>
<evidence type="ECO:0008006" key="4">
    <source>
        <dbReference type="Google" id="ProtNLM"/>
    </source>
</evidence>
<evidence type="ECO:0000256" key="1">
    <source>
        <dbReference type="SAM" id="Phobius"/>
    </source>
</evidence>
<name>A0A1S1M929_MYCCH</name>
<keyword evidence="1" id="KW-0472">Membrane</keyword>
<keyword evidence="1" id="KW-1133">Transmembrane helix</keyword>
<keyword evidence="3" id="KW-1185">Reference proteome</keyword>
<evidence type="ECO:0000313" key="2">
    <source>
        <dbReference type="EMBL" id="OHU79348.1"/>
    </source>
</evidence>
<dbReference type="Pfam" id="PF14325">
    <property type="entry name" value="DUF4383"/>
    <property type="match status" value="1"/>
</dbReference>
<gene>
    <name evidence="2" type="ORF">BKG84_14080</name>
</gene>
<comment type="caution">
    <text evidence="2">The sequence shown here is derived from an EMBL/GenBank/DDBJ whole genome shotgun (WGS) entry which is preliminary data.</text>
</comment>
<dbReference type="EMBL" id="MLIS01000001">
    <property type="protein sequence ID" value="OHU79348.1"/>
    <property type="molecule type" value="Genomic_DNA"/>
</dbReference>
<keyword evidence="1" id="KW-0812">Transmembrane</keyword>
<feature type="transmembrane region" description="Helical" evidence="1">
    <location>
        <begin position="59"/>
        <end position="83"/>
    </location>
</feature>